<dbReference type="OrthoDB" id="1916150at2759"/>
<proteinExistence type="predicted"/>
<organism evidence="2 3">
    <name type="scientific">Coffea arabica</name>
    <name type="common">Arabian coffee</name>
    <dbReference type="NCBI Taxonomy" id="13443"/>
    <lineage>
        <taxon>Eukaryota</taxon>
        <taxon>Viridiplantae</taxon>
        <taxon>Streptophyta</taxon>
        <taxon>Embryophyta</taxon>
        <taxon>Tracheophyta</taxon>
        <taxon>Spermatophyta</taxon>
        <taxon>Magnoliopsida</taxon>
        <taxon>eudicotyledons</taxon>
        <taxon>Gunneridae</taxon>
        <taxon>Pentapetalae</taxon>
        <taxon>asterids</taxon>
        <taxon>lamiids</taxon>
        <taxon>Gentianales</taxon>
        <taxon>Rubiaceae</taxon>
        <taxon>Ixoroideae</taxon>
        <taxon>Gardenieae complex</taxon>
        <taxon>Bertiereae - Coffeeae clade</taxon>
        <taxon>Coffeeae</taxon>
        <taxon>Coffea</taxon>
    </lineage>
</organism>
<evidence type="ECO:0000313" key="3">
    <source>
        <dbReference type="RefSeq" id="XP_027096344.1"/>
    </source>
</evidence>
<accession>A0A6P6UZU9</accession>
<keyword evidence="2" id="KW-1185">Reference proteome</keyword>
<reference evidence="2" key="1">
    <citation type="journal article" date="2025" name="Foods">
        <title>Unveiling the Microbial Signatures of Arabica Coffee Cherries: Insights into Ripeness Specific Diversity, Functional Traits, and Implications for Quality and Safety.</title>
        <authorList>
            <consortium name="RefSeq"/>
            <person name="Tenea G.N."/>
            <person name="Cifuentes V."/>
            <person name="Reyes P."/>
            <person name="Cevallos-Vallejos M."/>
        </authorList>
    </citation>
    <scope>NUCLEOTIDE SEQUENCE [LARGE SCALE GENOMIC DNA]</scope>
</reference>
<feature type="compositionally biased region" description="Basic and acidic residues" evidence="1">
    <location>
        <begin position="260"/>
        <end position="269"/>
    </location>
</feature>
<dbReference type="RefSeq" id="XP_027096344.1">
    <property type="nucleotide sequence ID" value="XM_027240543.1"/>
</dbReference>
<feature type="region of interest" description="Disordered" evidence="1">
    <location>
        <begin position="242"/>
        <end position="269"/>
    </location>
</feature>
<feature type="region of interest" description="Disordered" evidence="1">
    <location>
        <begin position="389"/>
        <end position="408"/>
    </location>
</feature>
<feature type="region of interest" description="Disordered" evidence="1">
    <location>
        <begin position="90"/>
        <end position="134"/>
    </location>
</feature>
<feature type="compositionally biased region" description="Polar residues" evidence="1">
    <location>
        <begin position="118"/>
        <end position="134"/>
    </location>
</feature>
<feature type="compositionally biased region" description="Basic and acidic residues" evidence="1">
    <location>
        <begin position="92"/>
        <end position="110"/>
    </location>
</feature>
<dbReference type="GeneID" id="113716250"/>
<dbReference type="PANTHER" id="PTHR33781:SF4">
    <property type="entry name" value="PROTEIN PHYTOCHROME KINASE SUBSTRATE 1"/>
    <property type="match status" value="1"/>
</dbReference>
<dbReference type="PANTHER" id="PTHR33781">
    <property type="entry name" value="PROTEIN PHYTOCHROME KINASE SUBSTRATE 1-RELATED"/>
    <property type="match status" value="1"/>
</dbReference>
<evidence type="ECO:0000256" key="1">
    <source>
        <dbReference type="SAM" id="MobiDB-lite"/>
    </source>
</evidence>
<sequence>MAMLTLDTASETNIPRTVPFRNSSNLRDASFSSYLNGSEETSVHQLADSSKSCEPLISTPLDHLHLVSKKAEDTEIDIFSADKYFNEGVEEETPRIADKYSPKLDQKMDPPPELDPLKQQTGSGTPSIRSESSWNSQNALLQNIPRNQLPRKTNKANRRSFLANIACNCSCSDKNSVDIDIPLGENNCNMSANGKQAYGKAGKPTKAVGLVSLSESQSSTLIREDSPCRKFDQLGIGLSTNGHFRFPASHPTTEDNPLEMQRKKEEDDTRRISLEVFGSPTERKGKKSSSLERSLNMLTWDAIVPKVDESEVQASSRGMYNDTDSDASSDLFEIESFSTNPSQYLTRQASNNSMTRTTCYAPSEASIEWSVATASAADFSVMSDTEELRSTTTKANPRGNGMALNGRSTPVREMPKRRSGILSGCYSQKAVRVAGDVYRTGENTCPGRHQKTEFLMPMTRFHAENEVARFDKRNDHFGQDTRLFTCSQSRRPTELLYKH</sequence>
<dbReference type="Proteomes" id="UP001652660">
    <property type="component" value="Chromosome 11c"/>
</dbReference>
<reference evidence="3" key="2">
    <citation type="submission" date="2025-08" db="UniProtKB">
        <authorList>
            <consortium name="RefSeq"/>
        </authorList>
    </citation>
    <scope>IDENTIFICATION</scope>
    <source>
        <tissue evidence="3">Leaves</tissue>
    </source>
</reference>
<evidence type="ECO:0000313" key="2">
    <source>
        <dbReference type="Proteomes" id="UP001652660"/>
    </source>
</evidence>
<name>A0A6P6UZU9_COFAR</name>
<dbReference type="InterPro" id="IPR039615">
    <property type="entry name" value="PKS"/>
</dbReference>
<protein>
    <submittedName>
        <fullName evidence="3">Protein PHYTOCHROME KINASE SUBSTRATE 1-like</fullName>
    </submittedName>
</protein>
<gene>
    <name evidence="3" type="primary">LOC113716250</name>
</gene>